<dbReference type="PANTHER" id="PTHR13798:SF11">
    <property type="entry name" value="RNA-BINDING PROTEIN 7-RELATED"/>
    <property type="match status" value="1"/>
</dbReference>
<accession>A0A6P6M1G6</accession>
<dbReference type="GO" id="GO:0000381">
    <property type="term" value="P:regulation of alternative mRNA splicing, via spliceosome"/>
    <property type="evidence" value="ECO:0007669"/>
    <property type="project" value="TreeGrafter"/>
</dbReference>
<keyword evidence="6" id="KW-1185">Reference proteome</keyword>
<dbReference type="GO" id="GO:0005654">
    <property type="term" value="C:nucleoplasm"/>
    <property type="evidence" value="ECO:0007669"/>
    <property type="project" value="UniProtKB-SubCell"/>
</dbReference>
<dbReference type="PROSITE" id="PS50102">
    <property type="entry name" value="RRM"/>
    <property type="match status" value="1"/>
</dbReference>
<sequence length="228" mass="25732">MSQRFRSTAFQSLQSMFDRDRDLKTILVGNIHSCVTEEILFELFLQAGPVDEVCIFRDGQQAPYGCVYYKHAEAVPYAVELLNGIWLYGQPIKLQRKTDGLYHRNEVFSYHTGKGLIADSADAVQRDDVVLNLNRSQSVEIQSNEAYSWSDMVYSRRLQVCPPAVWFFPPLQLWHSSGHSSGTSLHRSASSAMACNFQKVLYGERCMSILTPSVPVSAFISSDSDCKL</sequence>
<dbReference type="InterPro" id="IPR000504">
    <property type="entry name" value="RRM_dom"/>
</dbReference>
<dbReference type="Gene3D" id="3.30.70.330">
    <property type="match status" value="1"/>
</dbReference>
<organism evidence="6 7">
    <name type="scientific">Carassius auratus</name>
    <name type="common">Goldfish</name>
    <dbReference type="NCBI Taxonomy" id="7957"/>
    <lineage>
        <taxon>Eukaryota</taxon>
        <taxon>Metazoa</taxon>
        <taxon>Chordata</taxon>
        <taxon>Craniata</taxon>
        <taxon>Vertebrata</taxon>
        <taxon>Euteleostomi</taxon>
        <taxon>Actinopterygii</taxon>
        <taxon>Neopterygii</taxon>
        <taxon>Teleostei</taxon>
        <taxon>Ostariophysi</taxon>
        <taxon>Cypriniformes</taxon>
        <taxon>Cyprinidae</taxon>
        <taxon>Cyprininae</taxon>
        <taxon>Carassius</taxon>
    </lineage>
</organism>
<evidence type="ECO:0000256" key="4">
    <source>
        <dbReference type="PROSITE-ProRule" id="PRU00176"/>
    </source>
</evidence>
<feature type="domain" description="RRM" evidence="5">
    <location>
        <begin position="24"/>
        <end position="99"/>
    </location>
</feature>
<dbReference type="KEGG" id="caua:113063809"/>
<evidence type="ECO:0000313" key="7">
    <source>
        <dbReference type="RefSeq" id="XP_026089927.1"/>
    </source>
</evidence>
<dbReference type="SMART" id="SM00360">
    <property type="entry name" value="RRM"/>
    <property type="match status" value="1"/>
</dbReference>
<protein>
    <submittedName>
        <fullName evidence="7">Uncharacterized protein LOC113063809 isoform X1</fullName>
    </submittedName>
</protein>
<dbReference type="InterPro" id="IPR012677">
    <property type="entry name" value="Nucleotide-bd_a/b_plait_sf"/>
</dbReference>
<dbReference type="InterPro" id="IPR052285">
    <property type="entry name" value="NEXT_complex_subunit"/>
</dbReference>
<dbReference type="Pfam" id="PF00076">
    <property type="entry name" value="RRM_1"/>
    <property type="match status" value="1"/>
</dbReference>
<evidence type="ECO:0000256" key="3">
    <source>
        <dbReference type="ARBA" id="ARBA00023242"/>
    </source>
</evidence>
<comment type="subcellular location">
    <subcellularLocation>
        <location evidence="1">Nucleus</location>
        <location evidence="1">Nucleoplasm</location>
    </subcellularLocation>
</comment>
<dbReference type="PANTHER" id="PTHR13798">
    <property type="entry name" value="RNA BINDING MOTIF RBM PROTEIN -RELATED"/>
    <property type="match status" value="1"/>
</dbReference>
<dbReference type="OrthoDB" id="407442at2759"/>
<dbReference type="SUPFAM" id="SSF54928">
    <property type="entry name" value="RNA-binding domain, RBD"/>
    <property type="match status" value="1"/>
</dbReference>
<evidence type="ECO:0000259" key="5">
    <source>
        <dbReference type="PROSITE" id="PS50102"/>
    </source>
</evidence>
<evidence type="ECO:0000313" key="6">
    <source>
        <dbReference type="Proteomes" id="UP000515129"/>
    </source>
</evidence>
<dbReference type="GeneID" id="113063809"/>
<proteinExistence type="predicted"/>
<dbReference type="Proteomes" id="UP000515129">
    <property type="component" value="Chromosome 46"/>
</dbReference>
<dbReference type="RefSeq" id="XP_026089927.1">
    <property type="nucleotide sequence ID" value="XM_026234142.1"/>
</dbReference>
<reference evidence="7" key="1">
    <citation type="submission" date="2025-08" db="UniProtKB">
        <authorList>
            <consortium name="RefSeq"/>
        </authorList>
    </citation>
    <scope>IDENTIFICATION</scope>
    <source>
        <strain evidence="7">Wakin</strain>
        <tissue evidence="7">Muscle</tissue>
    </source>
</reference>
<dbReference type="GO" id="GO:0003727">
    <property type="term" value="F:single-stranded RNA binding"/>
    <property type="evidence" value="ECO:0007669"/>
    <property type="project" value="TreeGrafter"/>
</dbReference>
<name>A0A6P6M1G6_CARAU</name>
<keyword evidence="2 4" id="KW-0694">RNA-binding</keyword>
<dbReference type="AlphaFoldDB" id="A0A6P6M1G6"/>
<keyword evidence="3" id="KW-0539">Nucleus</keyword>
<evidence type="ECO:0000256" key="1">
    <source>
        <dbReference type="ARBA" id="ARBA00004642"/>
    </source>
</evidence>
<gene>
    <name evidence="7" type="primary">LOC113063809</name>
</gene>
<dbReference type="InterPro" id="IPR035979">
    <property type="entry name" value="RBD_domain_sf"/>
</dbReference>
<evidence type="ECO:0000256" key="2">
    <source>
        <dbReference type="ARBA" id="ARBA00022884"/>
    </source>
</evidence>